<keyword evidence="5" id="KW-0479">Metal-binding</keyword>
<dbReference type="GO" id="GO:0005634">
    <property type="term" value="C:nucleus"/>
    <property type="evidence" value="ECO:0007669"/>
    <property type="project" value="TreeGrafter"/>
</dbReference>
<dbReference type="GO" id="GO:0046872">
    <property type="term" value="F:metal ion binding"/>
    <property type="evidence" value="ECO:0007669"/>
    <property type="project" value="UniProtKB-KW"/>
</dbReference>
<evidence type="ECO:0000256" key="1">
    <source>
        <dbReference type="ARBA" id="ARBA00010052"/>
    </source>
</evidence>
<dbReference type="PANTHER" id="PTHR13966">
    <property type="entry name" value="ENDONUCLEASE RELATED"/>
    <property type="match status" value="1"/>
</dbReference>
<dbReference type="Pfam" id="PF01223">
    <property type="entry name" value="Endonuclease_NS"/>
    <property type="match status" value="1"/>
</dbReference>
<reference evidence="8 9" key="1">
    <citation type="submission" date="2020-08" db="EMBL/GenBank/DDBJ databases">
        <authorList>
            <person name="Koutsovoulos G."/>
            <person name="Danchin GJ E."/>
        </authorList>
    </citation>
    <scope>NUCLEOTIDE SEQUENCE [LARGE SCALE GENOMIC DNA]</scope>
</reference>
<evidence type="ECO:0000256" key="6">
    <source>
        <dbReference type="SAM" id="MobiDB-lite"/>
    </source>
</evidence>
<feature type="binding site" evidence="5">
    <location>
        <position position="67"/>
    </location>
    <ligand>
        <name>Mg(2+)</name>
        <dbReference type="ChEBI" id="CHEBI:18420"/>
        <note>catalytic</note>
    </ligand>
</feature>
<gene>
    <name evidence="8" type="ORF">MENT_LOCUS51374</name>
</gene>
<dbReference type="GO" id="GO:0000014">
    <property type="term" value="F:single-stranded DNA endodeoxyribonuclease activity"/>
    <property type="evidence" value="ECO:0007669"/>
    <property type="project" value="TreeGrafter"/>
</dbReference>
<proteinExistence type="inferred from homology"/>
<evidence type="ECO:0000313" key="8">
    <source>
        <dbReference type="EMBL" id="CAD2198090.1"/>
    </source>
</evidence>
<dbReference type="InterPro" id="IPR044925">
    <property type="entry name" value="His-Me_finger_sf"/>
</dbReference>
<feature type="region of interest" description="Disordered" evidence="6">
    <location>
        <begin position="351"/>
        <end position="406"/>
    </location>
</feature>
<keyword evidence="3" id="KW-0378">Hydrolase</keyword>
<evidence type="ECO:0000256" key="5">
    <source>
        <dbReference type="PIRSR" id="PIRSR640255-2"/>
    </source>
</evidence>
<accession>A0A6V7XFH0</accession>
<dbReference type="InterPro" id="IPR020821">
    <property type="entry name" value="ENPP1-3/EXOG-like_nuc-like"/>
</dbReference>
<evidence type="ECO:0000313" key="9">
    <source>
        <dbReference type="Proteomes" id="UP000580250"/>
    </source>
</evidence>
<keyword evidence="3" id="KW-0255">Endonuclease</keyword>
<dbReference type="PANTHER" id="PTHR13966:SF5">
    <property type="entry name" value="ENDONUCLEASE G, MITOCHONDRIAL"/>
    <property type="match status" value="1"/>
</dbReference>
<dbReference type="Gene3D" id="3.40.570.10">
    <property type="entry name" value="Extracellular Endonuclease, subunit A"/>
    <property type="match status" value="1"/>
</dbReference>
<dbReference type="Proteomes" id="UP000580250">
    <property type="component" value="Unassembled WGS sequence"/>
</dbReference>
<dbReference type="GO" id="GO:0005743">
    <property type="term" value="C:mitochondrial inner membrane"/>
    <property type="evidence" value="ECO:0007669"/>
    <property type="project" value="TreeGrafter"/>
</dbReference>
<dbReference type="SMART" id="SM00477">
    <property type="entry name" value="NUC"/>
    <property type="match status" value="1"/>
</dbReference>
<dbReference type="GO" id="GO:0003676">
    <property type="term" value="F:nucleic acid binding"/>
    <property type="evidence" value="ECO:0007669"/>
    <property type="project" value="InterPro"/>
</dbReference>
<dbReference type="InterPro" id="IPR001604">
    <property type="entry name" value="Endo_G_ENPP1-like_dom"/>
</dbReference>
<evidence type="ECO:0000256" key="3">
    <source>
        <dbReference type="ARBA" id="ARBA00022759"/>
    </source>
</evidence>
<protein>
    <recommendedName>
        <fullName evidence="7">ENPP1-3/EXOG-like endonuclease/phosphodiesterase domain-containing protein</fullName>
    </recommendedName>
</protein>
<dbReference type="AlphaFoldDB" id="A0A6V7XFH0"/>
<keyword evidence="2" id="KW-0540">Nuclease</keyword>
<evidence type="ECO:0000259" key="7">
    <source>
        <dbReference type="SMART" id="SM00477"/>
    </source>
</evidence>
<feature type="compositionally biased region" description="Basic and acidic residues" evidence="6">
    <location>
        <begin position="385"/>
        <end position="406"/>
    </location>
</feature>
<dbReference type="InterPro" id="IPR044929">
    <property type="entry name" value="DNA/RNA_non-sp_Endonuclease_sf"/>
</dbReference>
<dbReference type="GO" id="GO:0004521">
    <property type="term" value="F:RNA endonuclease activity"/>
    <property type="evidence" value="ECO:0007669"/>
    <property type="project" value="TreeGrafter"/>
</dbReference>
<sequence>MNNLTAGRHGIWSPDPDFSEIFQPKYADYECHPNSIHNHGHLATGNLHPHEQGFYLTNSVPQYNEVNSGHWRVIEEYISCMAKVAEETFIYTGPLFLANEKRNLMEFQVVGSKEIFVPTHLFKIVILKIFDNSAWKYWLESYVMTNTDLNELFDENNEKTNPFNPDGSPDIVHNCRKKEHFLEYVDDKEKYTGNNFPRYIVDLLKYYRKPYKFIEENSDFRLLTLLSEKIKEIKDGKNKDLKHEEAADNVDKETTNLKLDLVEKNLIENPKIENDKQKLVLDHKKEECQEASSKKKKKGKKRNKNKKIISDIEENLEDKNKESMNIEGDDSLEEKYLNKLQINQENIPLKQSADLQSVHEAETSNETKSVDSKKADKTKKKKNKGKSEIKEQDNNKKKNTKKDLEDMKYLDDVIKQKIVNFEI</sequence>
<feature type="region of interest" description="Disordered" evidence="6">
    <location>
        <begin position="286"/>
        <end position="314"/>
    </location>
</feature>
<feature type="domain" description="ENPP1-3/EXOG-like endonuclease/phosphodiesterase" evidence="7">
    <location>
        <begin position="1"/>
        <end position="159"/>
    </location>
</feature>
<organism evidence="8 9">
    <name type="scientific">Meloidogyne enterolobii</name>
    <name type="common">Root-knot nematode worm</name>
    <name type="synonym">Meloidogyne mayaguensis</name>
    <dbReference type="NCBI Taxonomy" id="390850"/>
    <lineage>
        <taxon>Eukaryota</taxon>
        <taxon>Metazoa</taxon>
        <taxon>Ecdysozoa</taxon>
        <taxon>Nematoda</taxon>
        <taxon>Chromadorea</taxon>
        <taxon>Rhabditida</taxon>
        <taxon>Tylenchina</taxon>
        <taxon>Tylenchomorpha</taxon>
        <taxon>Tylenchoidea</taxon>
        <taxon>Meloidogynidae</taxon>
        <taxon>Meloidogyninae</taxon>
        <taxon>Meloidogyne</taxon>
    </lineage>
</organism>
<comment type="caution">
    <text evidence="8">The sequence shown here is derived from an EMBL/GenBank/DDBJ whole genome shotgun (WGS) entry which is preliminary data.</text>
</comment>
<evidence type="ECO:0000256" key="2">
    <source>
        <dbReference type="ARBA" id="ARBA00022722"/>
    </source>
</evidence>
<dbReference type="SUPFAM" id="SSF54060">
    <property type="entry name" value="His-Me finger endonucleases"/>
    <property type="match status" value="1"/>
</dbReference>
<dbReference type="OrthoDB" id="5418055at2759"/>
<dbReference type="GO" id="GO:0006309">
    <property type="term" value="P:apoptotic DNA fragmentation"/>
    <property type="evidence" value="ECO:0007669"/>
    <property type="project" value="TreeGrafter"/>
</dbReference>
<dbReference type="EMBL" id="CAJEWN010001518">
    <property type="protein sequence ID" value="CAD2198090.1"/>
    <property type="molecule type" value="Genomic_DNA"/>
</dbReference>
<comment type="similarity">
    <text evidence="1">Belongs to the DNA/RNA non-specific endonuclease family.</text>
</comment>
<dbReference type="InterPro" id="IPR040255">
    <property type="entry name" value="Non-specific_endonuclease"/>
</dbReference>
<feature type="active site" description="Proton acceptor" evidence="4">
    <location>
        <position position="41"/>
    </location>
</feature>
<name>A0A6V7XFH0_MELEN</name>
<evidence type="ECO:0000256" key="4">
    <source>
        <dbReference type="PIRSR" id="PIRSR640255-1"/>
    </source>
</evidence>
<feature type="compositionally biased region" description="Basic residues" evidence="6">
    <location>
        <begin position="294"/>
        <end position="307"/>
    </location>
</feature>